<evidence type="ECO:0000313" key="3">
    <source>
        <dbReference type="Proteomes" id="UP000002035"/>
    </source>
</evidence>
<dbReference type="PANTHER" id="PTHR47204">
    <property type="entry name" value="OS02G0168900 PROTEIN"/>
    <property type="match status" value="1"/>
</dbReference>
<dbReference type="Pfam" id="PF08615">
    <property type="entry name" value="RNase_H2_suC"/>
    <property type="match status" value="1"/>
</dbReference>
<protein>
    <submittedName>
        <fullName evidence="2">RNA exonuclease 4</fullName>
    </submittedName>
</protein>
<dbReference type="CDD" id="cd09271">
    <property type="entry name" value="RNase_H2-C"/>
    <property type="match status" value="1"/>
</dbReference>
<feature type="region of interest" description="Disordered" evidence="1">
    <location>
        <begin position="1"/>
        <end position="34"/>
    </location>
</feature>
<evidence type="ECO:0000256" key="1">
    <source>
        <dbReference type="SAM" id="MobiDB-lite"/>
    </source>
</evidence>
<keyword evidence="2" id="KW-0269">Exonuclease</keyword>
<dbReference type="AlphaFoldDB" id="C5FM04"/>
<dbReference type="InterPro" id="IPR013924">
    <property type="entry name" value="RNase_H2_suC"/>
</dbReference>
<accession>C5FM04</accession>
<dbReference type="STRING" id="554155.C5FM04"/>
<dbReference type="Gene3D" id="2.40.128.680">
    <property type="match status" value="1"/>
</dbReference>
<keyword evidence="2" id="KW-0540">Nuclease</keyword>
<dbReference type="Proteomes" id="UP000002035">
    <property type="component" value="Unassembled WGS sequence"/>
</dbReference>
<dbReference type="EMBL" id="DS995703">
    <property type="protein sequence ID" value="EEQ30726.1"/>
    <property type="molecule type" value="Genomic_DNA"/>
</dbReference>
<dbReference type="OrthoDB" id="6222486at2759"/>
<dbReference type="GeneID" id="9229361"/>
<dbReference type="HOGENOM" id="CLU_097632_0_1_1"/>
<dbReference type="GO" id="GO:0004527">
    <property type="term" value="F:exonuclease activity"/>
    <property type="evidence" value="ECO:0007669"/>
    <property type="project" value="UniProtKB-KW"/>
</dbReference>
<gene>
    <name evidence="2" type="ORF">MCYG_03545</name>
</gene>
<dbReference type="VEuPathDB" id="FungiDB:MCYG_03545"/>
<reference evidence="3" key="1">
    <citation type="journal article" date="2012" name="MBio">
        <title>Comparative genome analysis of Trichophyton rubrum and related dermatophytes reveals candidate genes involved in infection.</title>
        <authorList>
            <person name="Martinez D.A."/>
            <person name="Oliver B.G."/>
            <person name="Graeser Y."/>
            <person name="Goldberg J.M."/>
            <person name="Li W."/>
            <person name="Martinez-Rossi N.M."/>
            <person name="Monod M."/>
            <person name="Shelest E."/>
            <person name="Barton R.C."/>
            <person name="Birch E."/>
            <person name="Brakhage A.A."/>
            <person name="Chen Z."/>
            <person name="Gurr S.J."/>
            <person name="Heiman D."/>
            <person name="Heitman J."/>
            <person name="Kosti I."/>
            <person name="Rossi A."/>
            <person name="Saif S."/>
            <person name="Samalova M."/>
            <person name="Saunders C.W."/>
            <person name="Shea T."/>
            <person name="Summerbell R.C."/>
            <person name="Xu J."/>
            <person name="Young S."/>
            <person name="Zeng Q."/>
            <person name="Birren B.W."/>
            <person name="Cuomo C.A."/>
            <person name="White T.C."/>
        </authorList>
    </citation>
    <scope>NUCLEOTIDE SEQUENCE [LARGE SCALE GENOMIC DNA]</scope>
    <source>
        <strain evidence="3">ATCC MYA-4605 / CBS 113480</strain>
    </source>
</reference>
<dbReference type="GO" id="GO:0032299">
    <property type="term" value="C:ribonuclease H2 complex"/>
    <property type="evidence" value="ECO:0007669"/>
    <property type="project" value="InterPro"/>
</dbReference>
<keyword evidence="3" id="KW-1185">Reference proteome</keyword>
<organism evidence="2 3">
    <name type="scientific">Arthroderma otae (strain ATCC MYA-4605 / CBS 113480)</name>
    <name type="common">Microsporum canis</name>
    <dbReference type="NCBI Taxonomy" id="554155"/>
    <lineage>
        <taxon>Eukaryota</taxon>
        <taxon>Fungi</taxon>
        <taxon>Dikarya</taxon>
        <taxon>Ascomycota</taxon>
        <taxon>Pezizomycotina</taxon>
        <taxon>Eurotiomycetes</taxon>
        <taxon>Eurotiomycetidae</taxon>
        <taxon>Onygenales</taxon>
        <taxon>Arthrodermataceae</taxon>
        <taxon>Microsporum</taxon>
    </lineage>
</organism>
<dbReference type="PANTHER" id="PTHR47204:SF1">
    <property type="entry name" value="RIBONUCLEASE H2 SUBUNIT C"/>
    <property type="match status" value="1"/>
</dbReference>
<evidence type="ECO:0000313" key="2">
    <source>
        <dbReference type="EMBL" id="EEQ30726.1"/>
    </source>
</evidence>
<dbReference type="GO" id="GO:0006401">
    <property type="term" value="P:RNA catabolic process"/>
    <property type="evidence" value="ECO:0007669"/>
    <property type="project" value="InterPro"/>
</dbReference>
<sequence length="184" mass="20823">MLALRPATTNSQQPDKHAQPQEKPSNSQPQIKNSHTPVAVSANILPCRIHHDGPIEVSSRHWNPVFDAATEEKPRTSTVYFRGRKLCGRSVPLPDKYHGVVVTRQPQCEDPVQLVVGDHDDDEAEEKEEPISQLETVGMFSTIMVWEHEKVPTDEDVYVRSMEEWISFAHAMHDDGARTEPLKN</sequence>
<name>C5FM04_ARTOC</name>
<dbReference type="eggNOG" id="ENOG502SBKV">
    <property type="taxonomic scope" value="Eukaryota"/>
</dbReference>
<dbReference type="OMA" id="GFAESMH"/>
<keyword evidence="2" id="KW-0378">Hydrolase</keyword>
<dbReference type="RefSeq" id="XP_002848039.1">
    <property type="nucleotide sequence ID" value="XM_002847993.1"/>
</dbReference>
<proteinExistence type="predicted"/>
<feature type="compositionally biased region" description="Polar residues" evidence="1">
    <location>
        <begin position="22"/>
        <end position="34"/>
    </location>
</feature>